<proteinExistence type="predicted"/>
<organism evidence="1 2">
    <name type="scientific">Vibrio cidicii</name>
    <dbReference type="NCBI Taxonomy" id="1763883"/>
    <lineage>
        <taxon>Bacteria</taxon>
        <taxon>Pseudomonadati</taxon>
        <taxon>Pseudomonadota</taxon>
        <taxon>Gammaproteobacteria</taxon>
        <taxon>Vibrionales</taxon>
        <taxon>Vibrionaceae</taxon>
        <taxon>Vibrio</taxon>
    </lineage>
</organism>
<dbReference type="Proteomes" id="UP000075346">
    <property type="component" value="Unassembled WGS sequence"/>
</dbReference>
<reference evidence="2" key="1">
    <citation type="submission" date="2015-12" db="EMBL/GenBank/DDBJ databases">
        <authorList>
            <person name="Shamseldin A."/>
            <person name="Moawad H."/>
            <person name="Abd El-Rahim W.M."/>
            <person name="Sadowsky M.J."/>
        </authorList>
    </citation>
    <scope>NUCLEOTIDE SEQUENCE [LARGE SCALE GENOMIC DNA]</scope>
    <source>
        <strain evidence="2">2538-88</strain>
    </source>
</reference>
<dbReference type="EMBL" id="LOBR01000081">
    <property type="protein sequence ID" value="KYN84533.1"/>
    <property type="molecule type" value="Genomic_DNA"/>
</dbReference>
<name>A0A151KUA3_9VIBR</name>
<protein>
    <submittedName>
        <fullName evidence="1">Uncharacterized protein</fullName>
    </submittedName>
</protein>
<accession>A0A151KUA3</accession>
<gene>
    <name evidence="1" type="ORF">ATY37_05695</name>
</gene>
<sequence length="118" mass="12568">MPIDVANLSVNLGNSLLNEILLPAQLIVIEKLFTLTNTVVFPALFPDTITVIGRAIEYGALLKTFAPQIAIGYDTRFRAILAVTLNDAGIIAILPIAIADLLPVGDTSLVWAHGCTGR</sequence>
<dbReference type="AlphaFoldDB" id="A0A151KUA3"/>
<comment type="caution">
    <text evidence="1">The sequence shown here is derived from an EMBL/GenBank/DDBJ whole genome shotgun (WGS) entry which is preliminary data.</text>
</comment>
<evidence type="ECO:0000313" key="2">
    <source>
        <dbReference type="Proteomes" id="UP000075346"/>
    </source>
</evidence>
<evidence type="ECO:0000313" key="1">
    <source>
        <dbReference type="EMBL" id="KYN84533.1"/>
    </source>
</evidence>